<evidence type="ECO:0000313" key="3">
    <source>
        <dbReference type="Proteomes" id="UP001610444"/>
    </source>
</evidence>
<reference evidence="2 3" key="1">
    <citation type="submission" date="2024-07" db="EMBL/GenBank/DDBJ databases">
        <title>Section-level genome sequencing and comparative genomics of Aspergillus sections Usti and Cavernicolus.</title>
        <authorList>
            <consortium name="Lawrence Berkeley National Laboratory"/>
            <person name="Nybo J.L."/>
            <person name="Vesth T.C."/>
            <person name="Theobald S."/>
            <person name="Frisvad J.C."/>
            <person name="Larsen T.O."/>
            <person name="Kjaerboelling I."/>
            <person name="Rothschild-Mancinelli K."/>
            <person name="Lyhne E.K."/>
            <person name="Kogle M.E."/>
            <person name="Barry K."/>
            <person name="Clum A."/>
            <person name="Na H."/>
            <person name="Ledsgaard L."/>
            <person name="Lin J."/>
            <person name="Lipzen A."/>
            <person name="Kuo A."/>
            <person name="Riley R."/>
            <person name="Mondo S."/>
            <person name="LaButti K."/>
            <person name="Haridas S."/>
            <person name="Pangalinan J."/>
            <person name="Salamov A.A."/>
            <person name="Simmons B.A."/>
            <person name="Magnuson J.K."/>
            <person name="Chen J."/>
            <person name="Drula E."/>
            <person name="Henrissat B."/>
            <person name="Wiebenga A."/>
            <person name="Lubbers R.J."/>
            <person name="Gomes A.C."/>
            <person name="Macurrencykelacurrency M.R."/>
            <person name="Stajich J."/>
            <person name="Grigoriev I.V."/>
            <person name="Mortensen U.H."/>
            <person name="De vries R.P."/>
            <person name="Baker S.E."/>
            <person name="Andersen M.R."/>
        </authorList>
    </citation>
    <scope>NUCLEOTIDE SEQUENCE [LARGE SCALE GENOMIC DNA]</scope>
    <source>
        <strain evidence="2 3">CBS 756.74</strain>
    </source>
</reference>
<dbReference type="Proteomes" id="UP001610444">
    <property type="component" value="Unassembled WGS sequence"/>
</dbReference>
<dbReference type="EMBL" id="JBFXLR010000005">
    <property type="protein sequence ID" value="KAL2858410.1"/>
    <property type="molecule type" value="Genomic_DNA"/>
</dbReference>
<gene>
    <name evidence="2" type="ORF">BJX68DRAFT_228624</name>
</gene>
<accession>A0ABR4L1K2</accession>
<evidence type="ECO:0000256" key="1">
    <source>
        <dbReference type="SAM" id="MobiDB-lite"/>
    </source>
</evidence>
<sequence length="79" mass="9009">MRRTEVCGRCLLHWLSQEKSGRDPCQAEAGVQDEASPDRRPEWSAFLTSSAHNAPICHKHILIVFRGGARRVEDRDRNP</sequence>
<organism evidence="2 3">
    <name type="scientific">Aspergillus pseudodeflectus</name>
    <dbReference type="NCBI Taxonomy" id="176178"/>
    <lineage>
        <taxon>Eukaryota</taxon>
        <taxon>Fungi</taxon>
        <taxon>Dikarya</taxon>
        <taxon>Ascomycota</taxon>
        <taxon>Pezizomycotina</taxon>
        <taxon>Eurotiomycetes</taxon>
        <taxon>Eurotiomycetidae</taxon>
        <taxon>Eurotiales</taxon>
        <taxon>Aspergillaceae</taxon>
        <taxon>Aspergillus</taxon>
        <taxon>Aspergillus subgen. Nidulantes</taxon>
    </lineage>
</organism>
<dbReference type="GeneID" id="98154058"/>
<proteinExistence type="predicted"/>
<name>A0ABR4L1K2_9EURO</name>
<keyword evidence="3" id="KW-1185">Reference proteome</keyword>
<comment type="caution">
    <text evidence="2">The sequence shown here is derived from an EMBL/GenBank/DDBJ whole genome shotgun (WGS) entry which is preliminary data.</text>
</comment>
<protein>
    <submittedName>
        <fullName evidence="2">Uncharacterized protein</fullName>
    </submittedName>
</protein>
<dbReference type="RefSeq" id="XP_070903579.1">
    <property type="nucleotide sequence ID" value="XM_071038894.1"/>
</dbReference>
<feature type="region of interest" description="Disordered" evidence="1">
    <location>
        <begin position="20"/>
        <end position="40"/>
    </location>
</feature>
<evidence type="ECO:0000313" key="2">
    <source>
        <dbReference type="EMBL" id="KAL2858410.1"/>
    </source>
</evidence>